<dbReference type="OrthoDB" id="366214at2759"/>
<gene>
    <name evidence="6" type="ORF">TSOC_005229</name>
</gene>
<evidence type="ECO:0000313" key="7">
    <source>
        <dbReference type="Proteomes" id="UP000236333"/>
    </source>
</evidence>
<evidence type="ECO:0000256" key="2">
    <source>
        <dbReference type="ARBA" id="ARBA00022980"/>
    </source>
</evidence>
<accession>A0A2J8A6S9</accession>
<comment type="caution">
    <text evidence="6">The sequence shown here is derived from an EMBL/GenBank/DDBJ whole genome shotgun (WGS) entry which is preliminary data.</text>
</comment>
<protein>
    <submittedName>
        <fullName evidence="6">Ribosomal protein S10, mitochondrial</fullName>
    </submittedName>
</protein>
<evidence type="ECO:0000256" key="3">
    <source>
        <dbReference type="ARBA" id="ARBA00023274"/>
    </source>
</evidence>
<dbReference type="InterPro" id="IPR001848">
    <property type="entry name" value="Ribosomal_uS10"/>
</dbReference>
<evidence type="ECO:0000259" key="5">
    <source>
        <dbReference type="SMART" id="SM01403"/>
    </source>
</evidence>
<organism evidence="6 7">
    <name type="scientific">Tetrabaena socialis</name>
    <dbReference type="NCBI Taxonomy" id="47790"/>
    <lineage>
        <taxon>Eukaryota</taxon>
        <taxon>Viridiplantae</taxon>
        <taxon>Chlorophyta</taxon>
        <taxon>core chlorophytes</taxon>
        <taxon>Chlorophyceae</taxon>
        <taxon>CS clade</taxon>
        <taxon>Chlamydomonadales</taxon>
        <taxon>Tetrabaenaceae</taxon>
        <taxon>Tetrabaena</taxon>
    </lineage>
</organism>
<dbReference type="SMART" id="SM01403">
    <property type="entry name" value="Ribosomal_S10"/>
    <property type="match status" value="1"/>
</dbReference>
<dbReference type="AlphaFoldDB" id="A0A2J8A6S9"/>
<reference evidence="6 7" key="1">
    <citation type="journal article" date="2017" name="Mol. Biol. Evol.">
        <title>The 4-celled Tetrabaena socialis nuclear genome reveals the essential components for genetic control of cell number at the origin of multicellularity in the volvocine lineage.</title>
        <authorList>
            <person name="Featherston J."/>
            <person name="Arakaki Y."/>
            <person name="Hanschen E.R."/>
            <person name="Ferris P.J."/>
            <person name="Michod R.E."/>
            <person name="Olson B.J.S.C."/>
            <person name="Nozaki H."/>
            <person name="Durand P.M."/>
        </authorList>
    </citation>
    <scope>NUCLEOTIDE SEQUENCE [LARGE SCALE GENOMIC DNA]</scope>
    <source>
        <strain evidence="6 7">NIES-571</strain>
    </source>
</reference>
<feature type="compositionally biased region" description="Low complexity" evidence="4">
    <location>
        <begin position="79"/>
        <end position="97"/>
    </location>
</feature>
<feature type="compositionally biased region" description="Polar residues" evidence="4">
    <location>
        <begin position="51"/>
        <end position="63"/>
    </location>
</feature>
<dbReference type="InterPro" id="IPR027486">
    <property type="entry name" value="Ribosomal_uS10_dom"/>
</dbReference>
<feature type="compositionally biased region" description="Low complexity" evidence="4">
    <location>
        <begin position="525"/>
        <end position="538"/>
    </location>
</feature>
<dbReference type="PANTHER" id="PTHR11700">
    <property type="entry name" value="30S RIBOSOMAL PROTEIN S10 FAMILY MEMBER"/>
    <property type="match status" value="1"/>
</dbReference>
<keyword evidence="3" id="KW-0687">Ribonucleoprotein</keyword>
<proteinExistence type="inferred from homology"/>
<dbReference type="Gene3D" id="3.30.70.600">
    <property type="entry name" value="Ribosomal protein S10 domain"/>
    <property type="match status" value="1"/>
</dbReference>
<dbReference type="InterPro" id="IPR036838">
    <property type="entry name" value="Ribosomal_uS10_dom_sf"/>
</dbReference>
<dbReference type="SUPFAM" id="SSF54999">
    <property type="entry name" value="Ribosomal protein S10"/>
    <property type="match status" value="1"/>
</dbReference>
<sequence length="538" mass="55749">MQQSALRALWASPLQQARGALPSALQQLLAGADAALPSPGPTRDSEPACATTPSTSGRSSHADQLTAWGRRHLGGTAAGGTWPAAPSPSAATPAPAQPTGAYEIEIAVTAFEKRYVDMACNALGDIMLLALSPKSYAALPTGSAPPDNLPVNLAWGAARRDIRLPWRRTRFTLIRGPHIDKQGMEQFERREYKSLLAASTNSGEEVRRLLEALKLYQFTGVQIRTDVTSAQRLELPPHVLELLRPGAQQPARTAAGQAAEAEKAAGGVSLLGSSFATLPAPRSSEEALEAELGAVLRVLRPLVHAGLEQRQRVLSAVSEYRAWHAQQQQQQRGAPPAVVPAEAGAGAAAAPPLAGDAAALAAAGGEAYGAFLRQRLRQQLELQRSSAAAVLPGAEAGQVAGKAAAPPAAAAAAAAYGLDPTRAAELLARIDSELLHAHEAAAAAVAAAPPAGGAADAAASSAAAARRAADASLQVQAPGLALRLLQLWWAATSIEFKQHLQLPPEAVEKRIVEEVRRRQEEAKAAPKAGEAAEGKGAN</sequence>
<dbReference type="Proteomes" id="UP000236333">
    <property type="component" value="Unassembled WGS sequence"/>
</dbReference>
<feature type="region of interest" description="Disordered" evidence="4">
    <location>
        <begin position="34"/>
        <end position="97"/>
    </location>
</feature>
<dbReference type="GO" id="GO:0006412">
    <property type="term" value="P:translation"/>
    <property type="evidence" value="ECO:0007669"/>
    <property type="project" value="InterPro"/>
</dbReference>
<keyword evidence="7" id="KW-1185">Reference proteome</keyword>
<dbReference type="GO" id="GO:0003735">
    <property type="term" value="F:structural constituent of ribosome"/>
    <property type="evidence" value="ECO:0007669"/>
    <property type="project" value="InterPro"/>
</dbReference>
<feature type="domain" description="Small ribosomal subunit protein uS10" evidence="5">
    <location>
        <begin position="105"/>
        <end position="226"/>
    </location>
</feature>
<name>A0A2J8A6S9_9CHLO</name>
<dbReference type="EMBL" id="PGGS01000139">
    <property type="protein sequence ID" value="PNH08228.1"/>
    <property type="molecule type" value="Genomic_DNA"/>
</dbReference>
<dbReference type="GO" id="GO:0005840">
    <property type="term" value="C:ribosome"/>
    <property type="evidence" value="ECO:0007669"/>
    <property type="project" value="UniProtKB-KW"/>
</dbReference>
<evidence type="ECO:0000313" key="6">
    <source>
        <dbReference type="EMBL" id="PNH08228.1"/>
    </source>
</evidence>
<keyword evidence="2 6" id="KW-0689">Ribosomal protein</keyword>
<comment type="similarity">
    <text evidence="1">Belongs to the universal ribosomal protein uS10 family.</text>
</comment>
<dbReference type="Pfam" id="PF00338">
    <property type="entry name" value="Ribosomal_S10"/>
    <property type="match status" value="1"/>
</dbReference>
<feature type="region of interest" description="Disordered" evidence="4">
    <location>
        <begin position="516"/>
        <end position="538"/>
    </location>
</feature>
<dbReference type="GO" id="GO:1990904">
    <property type="term" value="C:ribonucleoprotein complex"/>
    <property type="evidence" value="ECO:0007669"/>
    <property type="project" value="UniProtKB-KW"/>
</dbReference>
<evidence type="ECO:0000256" key="1">
    <source>
        <dbReference type="ARBA" id="ARBA00007102"/>
    </source>
</evidence>
<evidence type="ECO:0000256" key="4">
    <source>
        <dbReference type="SAM" id="MobiDB-lite"/>
    </source>
</evidence>